<reference evidence="6 7" key="1">
    <citation type="journal article" date="2020" name="Cell Host Microbe">
        <title>Functional and Genomic Variation between Human-Derived Isolates of Lachnospiraceae Reveals Inter- and Intra-Species Diversity.</title>
        <authorList>
            <person name="Sorbara M.T."/>
            <person name="Littmann E.R."/>
            <person name="Fontana E."/>
            <person name="Moody T.U."/>
            <person name="Kohout C.E."/>
            <person name="Gjonbalaj M."/>
            <person name="Eaton V."/>
            <person name="Seok R."/>
            <person name="Leiner I.M."/>
            <person name="Pamer E.G."/>
        </authorList>
    </citation>
    <scope>NUCLEOTIDE SEQUENCE [LARGE SCALE GENOMIC DNA]</scope>
    <source>
        <strain evidence="6 7">MSK.1.17</strain>
    </source>
</reference>
<proteinExistence type="inferred from homology"/>
<evidence type="ECO:0000313" key="8">
    <source>
        <dbReference type="Proteomes" id="UP001299608"/>
    </source>
</evidence>
<evidence type="ECO:0000256" key="2">
    <source>
        <dbReference type="ARBA" id="ARBA00023002"/>
    </source>
</evidence>
<comment type="caution">
    <text evidence="5">The sequence shown here is derived from an EMBL/GenBank/DDBJ whole genome shotgun (WGS) entry which is preliminary data.</text>
</comment>
<dbReference type="PANTHER" id="PTHR22604">
    <property type="entry name" value="OXIDOREDUCTASES"/>
    <property type="match status" value="1"/>
</dbReference>
<organism evidence="5 8">
    <name type="scientific">Enterocloster aldenensis</name>
    <dbReference type="NCBI Taxonomy" id="358742"/>
    <lineage>
        <taxon>Bacteria</taxon>
        <taxon>Bacillati</taxon>
        <taxon>Bacillota</taxon>
        <taxon>Clostridia</taxon>
        <taxon>Lachnospirales</taxon>
        <taxon>Lachnospiraceae</taxon>
        <taxon>Enterocloster</taxon>
    </lineage>
</organism>
<feature type="domain" description="Gfo/Idh/MocA-like oxidoreductase N-terminal" evidence="3">
    <location>
        <begin position="2"/>
        <end position="121"/>
    </location>
</feature>
<evidence type="ECO:0000256" key="1">
    <source>
        <dbReference type="ARBA" id="ARBA00010928"/>
    </source>
</evidence>
<accession>A0AAW5BXN7</accession>
<dbReference type="InterPro" id="IPR036291">
    <property type="entry name" value="NAD(P)-bd_dom_sf"/>
</dbReference>
<dbReference type="EMBL" id="JAAITT010000052">
    <property type="protein sequence ID" value="NSJ51955.1"/>
    <property type="molecule type" value="Genomic_DNA"/>
</dbReference>
<evidence type="ECO:0000259" key="3">
    <source>
        <dbReference type="Pfam" id="PF01408"/>
    </source>
</evidence>
<dbReference type="Pfam" id="PF22725">
    <property type="entry name" value="GFO_IDH_MocA_C3"/>
    <property type="match status" value="1"/>
</dbReference>
<dbReference type="InterPro" id="IPR050984">
    <property type="entry name" value="Gfo/Idh/MocA_domain"/>
</dbReference>
<dbReference type="Proteomes" id="UP000669239">
    <property type="component" value="Unassembled WGS sequence"/>
</dbReference>
<evidence type="ECO:0000313" key="7">
    <source>
        <dbReference type="Proteomes" id="UP000669239"/>
    </source>
</evidence>
<dbReference type="InterPro" id="IPR000683">
    <property type="entry name" value="Gfo/Idh/MocA-like_OxRdtase_N"/>
</dbReference>
<dbReference type="InterPro" id="IPR055170">
    <property type="entry name" value="GFO_IDH_MocA-like_dom"/>
</dbReference>
<dbReference type="SUPFAM" id="SSF55347">
    <property type="entry name" value="Glyceraldehyde-3-phosphate dehydrogenase-like, C-terminal domain"/>
    <property type="match status" value="1"/>
</dbReference>
<dbReference type="PANTHER" id="PTHR22604:SF105">
    <property type="entry name" value="TRANS-1,2-DIHYDROBENZENE-1,2-DIOL DEHYDROGENASE"/>
    <property type="match status" value="1"/>
</dbReference>
<dbReference type="Gene3D" id="3.30.360.10">
    <property type="entry name" value="Dihydrodipicolinate Reductase, domain 2"/>
    <property type="match status" value="1"/>
</dbReference>
<feature type="domain" description="GFO/IDH/MocA-like oxidoreductase" evidence="4">
    <location>
        <begin position="130"/>
        <end position="246"/>
    </location>
</feature>
<dbReference type="Pfam" id="PF01408">
    <property type="entry name" value="GFO_IDH_MocA"/>
    <property type="match status" value="1"/>
</dbReference>
<keyword evidence="2" id="KW-0560">Oxidoreductase</keyword>
<dbReference type="SUPFAM" id="SSF51735">
    <property type="entry name" value="NAD(P)-binding Rossmann-fold domains"/>
    <property type="match status" value="1"/>
</dbReference>
<dbReference type="GO" id="GO:0016491">
    <property type="term" value="F:oxidoreductase activity"/>
    <property type="evidence" value="ECO:0007669"/>
    <property type="project" value="UniProtKB-KW"/>
</dbReference>
<reference evidence="5" key="3">
    <citation type="submission" date="2022-01" db="EMBL/GenBank/DDBJ databases">
        <title>Collection of gut derived symbiotic bacterial strains cultured from healthy donors.</title>
        <authorList>
            <person name="Lin H."/>
            <person name="Kohout C."/>
            <person name="Waligurski E."/>
            <person name="Pamer E.G."/>
        </authorList>
    </citation>
    <scope>NUCLEOTIDE SEQUENCE</scope>
    <source>
        <strain evidence="5">DFI.6.55</strain>
    </source>
</reference>
<evidence type="ECO:0000313" key="6">
    <source>
        <dbReference type="EMBL" id="NSJ51955.1"/>
    </source>
</evidence>
<gene>
    <name evidence="6" type="ORF">G5B36_25120</name>
    <name evidence="5" type="ORF">L0N08_19355</name>
</gene>
<dbReference type="Gene3D" id="3.40.50.720">
    <property type="entry name" value="NAD(P)-binding Rossmann-like Domain"/>
    <property type="match status" value="1"/>
</dbReference>
<dbReference type="RefSeq" id="WP_165643007.1">
    <property type="nucleotide sequence ID" value="NZ_JAAITT010000052.1"/>
</dbReference>
<comment type="similarity">
    <text evidence="1">Belongs to the Gfo/Idh/MocA family.</text>
</comment>
<dbReference type="EMBL" id="JAKNGE010000026">
    <property type="protein sequence ID" value="MCG4747589.1"/>
    <property type="molecule type" value="Genomic_DNA"/>
</dbReference>
<dbReference type="GO" id="GO:0000166">
    <property type="term" value="F:nucleotide binding"/>
    <property type="evidence" value="ECO:0007669"/>
    <property type="project" value="InterPro"/>
</dbReference>
<sequence>MKWGIMATGTIAAKFADTVMKMGGEEQLTACGSRSLEKAEGFAGRYGIRHGYGSYEALAADPEVDAVYIATPNNLHFDNCRLCLDAGKHVLCEKPFTTSADEARLLFGMAREKGRFIMEGFWIRHLPLLKKMQELIKAGVIGDVVYARSDFGFTAQGARKDRKFDSALGGGALLDIGIYNLGFMHMVMGDEKPSGFMSSHHINEHGTDDFSSILLNYPGNRTASVTTSIGMAMPREGVVYGTSGFICLPDYQMAEKLVVCPYGGQPQEICMPFEINGFEYQIREVSRCVKEGMYTSDVLKEKDTLAVLELMDAIRASWGLKFTCEQERLNEK</sequence>
<dbReference type="AlphaFoldDB" id="A0AAW5BXN7"/>
<dbReference type="Proteomes" id="UP001299608">
    <property type="component" value="Unassembled WGS sequence"/>
</dbReference>
<reference evidence="6" key="2">
    <citation type="submission" date="2020-02" db="EMBL/GenBank/DDBJ databases">
        <authorList>
            <person name="Littmann E."/>
            <person name="Sorbara M."/>
        </authorList>
    </citation>
    <scope>NUCLEOTIDE SEQUENCE</scope>
    <source>
        <strain evidence="6">MSK.1.17</strain>
    </source>
</reference>
<protein>
    <submittedName>
        <fullName evidence="5">Gfo/Idh/MocA family oxidoreductase</fullName>
    </submittedName>
</protein>
<evidence type="ECO:0000259" key="4">
    <source>
        <dbReference type="Pfam" id="PF22725"/>
    </source>
</evidence>
<keyword evidence="7" id="KW-1185">Reference proteome</keyword>
<name>A0AAW5BXN7_9FIRM</name>
<evidence type="ECO:0000313" key="5">
    <source>
        <dbReference type="EMBL" id="MCG4747589.1"/>
    </source>
</evidence>